<dbReference type="PANTHER" id="PTHR14571:SF9">
    <property type="entry name" value="HISTONE-LYSINE N-METHYLTRANSFERASE SET-26-RELATED"/>
    <property type="match status" value="1"/>
</dbReference>
<evidence type="ECO:0000256" key="3">
    <source>
        <dbReference type="SAM" id="MobiDB-lite"/>
    </source>
</evidence>
<feature type="region of interest" description="Disordered" evidence="3">
    <location>
        <begin position="1"/>
        <end position="104"/>
    </location>
</feature>
<name>A0A5J5A752_9ASTE</name>
<dbReference type="OrthoDB" id="79252at2759"/>
<gene>
    <name evidence="4" type="ORF">F0562_007821</name>
</gene>
<accession>A0A5J5A752</accession>
<dbReference type="Proteomes" id="UP000325577">
    <property type="component" value="Linkage Group LG3"/>
</dbReference>
<evidence type="ECO:0000256" key="1">
    <source>
        <dbReference type="ARBA" id="ARBA00004123"/>
    </source>
</evidence>
<keyword evidence="2" id="KW-0539">Nucleus</keyword>
<keyword evidence="5" id="KW-1185">Reference proteome</keyword>
<evidence type="ECO:0000313" key="5">
    <source>
        <dbReference type="Proteomes" id="UP000325577"/>
    </source>
</evidence>
<feature type="compositionally biased region" description="Low complexity" evidence="3">
    <location>
        <begin position="43"/>
        <end position="57"/>
    </location>
</feature>
<dbReference type="AlphaFoldDB" id="A0A5J5A752"/>
<feature type="compositionally biased region" description="Polar residues" evidence="3">
    <location>
        <begin position="78"/>
        <end position="93"/>
    </location>
</feature>
<feature type="compositionally biased region" description="Polar residues" evidence="3">
    <location>
        <begin position="1"/>
        <end position="18"/>
    </location>
</feature>
<dbReference type="PANTHER" id="PTHR14571">
    <property type="entry name" value="HISTONE-LYSINE N-METHYLTRANSFERASE SET-26-RELATED"/>
    <property type="match status" value="1"/>
</dbReference>
<dbReference type="EMBL" id="CM018046">
    <property type="protein sequence ID" value="KAA8526079.1"/>
    <property type="molecule type" value="Genomic_DNA"/>
</dbReference>
<feature type="compositionally biased region" description="Polar residues" evidence="3">
    <location>
        <begin position="29"/>
        <end position="42"/>
    </location>
</feature>
<sequence>MLKTSHSTKISHPSVSKRTSSDSKDPGLFSSSKASSEQNIAVTSGSGESSSSLPTPSALHVQNKIVASGLPQRGEKVNPSNSQPSSKLINTPSMHPPAPSNSAAVLSDEELALLLHQELNSSPRVPRVPRIRHAGSLPQLASPTATSMLMKRTSSSGGKDHSSVSKRKNKDFAKEGSLQFS</sequence>
<reference evidence="4 5" key="1">
    <citation type="submission" date="2019-09" db="EMBL/GenBank/DDBJ databases">
        <title>A chromosome-level genome assembly of the Chinese tupelo Nyssa sinensis.</title>
        <authorList>
            <person name="Yang X."/>
            <person name="Kang M."/>
            <person name="Yang Y."/>
            <person name="Xiong H."/>
            <person name="Wang M."/>
            <person name="Zhang Z."/>
            <person name="Wang Z."/>
            <person name="Wu H."/>
            <person name="Ma T."/>
            <person name="Liu J."/>
            <person name="Xi Z."/>
        </authorList>
    </citation>
    <scope>NUCLEOTIDE SEQUENCE [LARGE SCALE GENOMIC DNA]</scope>
    <source>
        <strain evidence="4">J267</strain>
        <tissue evidence="4">Leaf</tissue>
    </source>
</reference>
<evidence type="ECO:0000256" key="2">
    <source>
        <dbReference type="ARBA" id="ARBA00023242"/>
    </source>
</evidence>
<proteinExistence type="predicted"/>
<comment type="subcellular location">
    <subcellularLocation>
        <location evidence="1">Nucleus</location>
    </subcellularLocation>
</comment>
<evidence type="ECO:0000313" key="4">
    <source>
        <dbReference type="EMBL" id="KAA8526079.1"/>
    </source>
</evidence>
<protein>
    <submittedName>
        <fullName evidence="4">Uncharacterized protein</fullName>
    </submittedName>
</protein>
<dbReference type="GO" id="GO:0005634">
    <property type="term" value="C:nucleus"/>
    <property type="evidence" value="ECO:0007669"/>
    <property type="project" value="UniProtKB-SubCell"/>
</dbReference>
<organism evidence="4 5">
    <name type="scientific">Nyssa sinensis</name>
    <dbReference type="NCBI Taxonomy" id="561372"/>
    <lineage>
        <taxon>Eukaryota</taxon>
        <taxon>Viridiplantae</taxon>
        <taxon>Streptophyta</taxon>
        <taxon>Embryophyta</taxon>
        <taxon>Tracheophyta</taxon>
        <taxon>Spermatophyta</taxon>
        <taxon>Magnoliopsida</taxon>
        <taxon>eudicotyledons</taxon>
        <taxon>Gunneridae</taxon>
        <taxon>Pentapetalae</taxon>
        <taxon>asterids</taxon>
        <taxon>Cornales</taxon>
        <taxon>Nyssaceae</taxon>
        <taxon>Nyssa</taxon>
    </lineage>
</organism>
<feature type="region of interest" description="Disordered" evidence="3">
    <location>
        <begin position="124"/>
        <end position="181"/>
    </location>
</feature>